<dbReference type="EMBL" id="JAAAIL010000906">
    <property type="protein sequence ID" value="KAG0272547.1"/>
    <property type="molecule type" value="Genomic_DNA"/>
</dbReference>
<accession>A0AAD4H695</accession>
<dbReference type="PANTHER" id="PTHR31787">
    <property type="entry name" value="G-PROTEIN-COUPLED RECEPTOR GPCR FAMILY PROTEIN"/>
    <property type="match status" value="1"/>
</dbReference>
<protein>
    <submittedName>
        <fullName evidence="4">Uncharacterized protein</fullName>
    </submittedName>
</protein>
<feature type="compositionally biased region" description="Low complexity" evidence="1">
    <location>
        <begin position="36"/>
        <end position="65"/>
    </location>
</feature>
<dbReference type="Gene3D" id="1.20.1070.10">
    <property type="entry name" value="Rhodopsin 7-helix transmembrane proteins"/>
    <property type="match status" value="1"/>
</dbReference>
<evidence type="ECO:0000313" key="5">
    <source>
        <dbReference type="Proteomes" id="UP001194580"/>
    </source>
</evidence>
<feature type="non-terminal residue" evidence="4">
    <location>
        <position position="229"/>
    </location>
</feature>
<dbReference type="Proteomes" id="UP001194580">
    <property type="component" value="Unassembled WGS sequence"/>
</dbReference>
<comment type="caution">
    <text evidence="4">The sequence shown here is derived from an EMBL/GenBank/DDBJ whole genome shotgun (WGS) entry which is preliminary data.</text>
</comment>
<keyword evidence="5" id="KW-1185">Reference proteome</keyword>
<dbReference type="PANTHER" id="PTHR31787:SF3">
    <property type="entry name" value="FRIZZLED AND SMOOTHENED-LIKE PROTEIN H"/>
    <property type="match status" value="1"/>
</dbReference>
<dbReference type="InterPro" id="IPR050949">
    <property type="entry name" value="GPCR_Fz/Smo-like"/>
</dbReference>
<gene>
    <name evidence="4" type="ORF">BGZ95_011698</name>
</gene>
<feature type="transmembrane region" description="Helical" evidence="2">
    <location>
        <begin position="203"/>
        <end position="225"/>
    </location>
</feature>
<evidence type="ECO:0000256" key="1">
    <source>
        <dbReference type="SAM" id="MobiDB-lite"/>
    </source>
</evidence>
<sequence>MVRLTKTLLGAMLALSVVLTPTLSAPPVTPSATKSGAGPAPTGNVTTPTATTNFILPPAASTTAPPTTPGGGGPLSPNPAMRCPAIMIPDPNPDPKNPIPNRICTGGCCVKCPAVNSFYEPDQVENVLRAAYFTRQASLGFAVFMAISYLVLPGKRSQPHISVLFLTVSLSLWYAAFNIMPGYSNACVNDLDQSNGSNSKLCGAQGVLIIYLTQTSALWCSLLIYKLHL</sequence>
<keyword evidence="3" id="KW-0732">Signal</keyword>
<reference evidence="4" key="1">
    <citation type="journal article" date="2020" name="Fungal Divers.">
        <title>Resolving the Mortierellaceae phylogeny through synthesis of multi-gene phylogenetics and phylogenomics.</title>
        <authorList>
            <person name="Vandepol N."/>
            <person name="Liber J."/>
            <person name="Desiro A."/>
            <person name="Na H."/>
            <person name="Kennedy M."/>
            <person name="Barry K."/>
            <person name="Grigoriev I.V."/>
            <person name="Miller A.N."/>
            <person name="O'Donnell K."/>
            <person name="Stajich J.E."/>
            <person name="Bonito G."/>
        </authorList>
    </citation>
    <scope>NUCLEOTIDE SEQUENCE</scope>
    <source>
        <strain evidence="4">NRRL 28262</strain>
    </source>
</reference>
<feature type="transmembrane region" description="Helical" evidence="2">
    <location>
        <begin position="132"/>
        <end position="152"/>
    </location>
</feature>
<feature type="signal peptide" evidence="3">
    <location>
        <begin position="1"/>
        <end position="24"/>
    </location>
</feature>
<dbReference type="AlphaFoldDB" id="A0AAD4H695"/>
<evidence type="ECO:0000256" key="2">
    <source>
        <dbReference type="SAM" id="Phobius"/>
    </source>
</evidence>
<keyword evidence="2" id="KW-1133">Transmembrane helix</keyword>
<feature type="chain" id="PRO_5042073334" evidence="3">
    <location>
        <begin position="25"/>
        <end position="229"/>
    </location>
</feature>
<evidence type="ECO:0000313" key="4">
    <source>
        <dbReference type="EMBL" id="KAG0272547.1"/>
    </source>
</evidence>
<proteinExistence type="predicted"/>
<feature type="region of interest" description="Disordered" evidence="1">
    <location>
        <begin position="27"/>
        <end position="76"/>
    </location>
</feature>
<keyword evidence="2" id="KW-0812">Transmembrane</keyword>
<organism evidence="4 5">
    <name type="scientific">Linnemannia exigua</name>
    <dbReference type="NCBI Taxonomy" id="604196"/>
    <lineage>
        <taxon>Eukaryota</taxon>
        <taxon>Fungi</taxon>
        <taxon>Fungi incertae sedis</taxon>
        <taxon>Mucoromycota</taxon>
        <taxon>Mortierellomycotina</taxon>
        <taxon>Mortierellomycetes</taxon>
        <taxon>Mortierellales</taxon>
        <taxon>Mortierellaceae</taxon>
        <taxon>Linnemannia</taxon>
    </lineage>
</organism>
<evidence type="ECO:0000256" key="3">
    <source>
        <dbReference type="SAM" id="SignalP"/>
    </source>
</evidence>
<name>A0AAD4H695_9FUNG</name>
<keyword evidence="2" id="KW-0472">Membrane</keyword>
<feature type="transmembrane region" description="Helical" evidence="2">
    <location>
        <begin position="164"/>
        <end position="183"/>
    </location>
</feature>